<dbReference type="PROSITE" id="PS00149">
    <property type="entry name" value="SULFATASE_2"/>
    <property type="match status" value="1"/>
</dbReference>
<keyword evidence="3" id="KW-0479">Metal-binding</keyword>
<dbReference type="PANTHER" id="PTHR45953">
    <property type="entry name" value="IDURONATE 2-SULFATASE"/>
    <property type="match status" value="1"/>
</dbReference>
<dbReference type="CDD" id="cd16030">
    <property type="entry name" value="iduronate-2-sulfatase"/>
    <property type="match status" value="1"/>
</dbReference>
<gene>
    <name evidence="9" type="primary">ids</name>
    <name evidence="9" type="ORF">GCM10007100_18950</name>
</gene>
<dbReference type="GO" id="GO:0046872">
    <property type="term" value="F:metal ion binding"/>
    <property type="evidence" value="ECO:0007669"/>
    <property type="project" value="UniProtKB-KW"/>
</dbReference>
<dbReference type="GO" id="GO:0004423">
    <property type="term" value="F:iduronate-2-sulfatase activity"/>
    <property type="evidence" value="ECO:0007669"/>
    <property type="project" value="InterPro"/>
</dbReference>
<dbReference type="GO" id="GO:0005737">
    <property type="term" value="C:cytoplasm"/>
    <property type="evidence" value="ECO:0007669"/>
    <property type="project" value="TreeGrafter"/>
</dbReference>
<comment type="similarity">
    <text evidence="2">Belongs to the sulfatase family.</text>
</comment>
<dbReference type="InterPro" id="IPR035874">
    <property type="entry name" value="IDS"/>
</dbReference>
<feature type="signal peptide" evidence="7">
    <location>
        <begin position="1"/>
        <end position="18"/>
    </location>
</feature>
<dbReference type="InterPro" id="IPR000917">
    <property type="entry name" value="Sulfatase_N"/>
</dbReference>
<dbReference type="AlphaFoldDB" id="A0A918TNH2"/>
<evidence type="ECO:0000256" key="1">
    <source>
        <dbReference type="ARBA" id="ARBA00001913"/>
    </source>
</evidence>
<evidence type="ECO:0000256" key="2">
    <source>
        <dbReference type="ARBA" id="ARBA00008779"/>
    </source>
</evidence>
<evidence type="ECO:0000256" key="4">
    <source>
        <dbReference type="ARBA" id="ARBA00022729"/>
    </source>
</evidence>
<dbReference type="RefSeq" id="WP_189569700.1">
    <property type="nucleotide sequence ID" value="NZ_BMXI01000007.1"/>
</dbReference>
<keyword evidence="5" id="KW-0378">Hydrolase</keyword>
<dbReference type="SUPFAM" id="SSF53649">
    <property type="entry name" value="Alkaline phosphatase-like"/>
    <property type="match status" value="1"/>
</dbReference>
<evidence type="ECO:0000256" key="3">
    <source>
        <dbReference type="ARBA" id="ARBA00022723"/>
    </source>
</evidence>
<dbReference type="Proteomes" id="UP000644507">
    <property type="component" value="Unassembled WGS sequence"/>
</dbReference>
<keyword evidence="6" id="KW-0106">Calcium</keyword>
<evidence type="ECO:0000256" key="6">
    <source>
        <dbReference type="ARBA" id="ARBA00022837"/>
    </source>
</evidence>
<keyword evidence="10" id="KW-1185">Reference proteome</keyword>
<comment type="caution">
    <text evidence="9">The sequence shown here is derived from an EMBL/GenBank/DDBJ whole genome shotgun (WGS) entry which is preliminary data.</text>
</comment>
<dbReference type="EMBL" id="BMXI01000007">
    <property type="protein sequence ID" value="GHC52785.1"/>
    <property type="molecule type" value="Genomic_DNA"/>
</dbReference>
<name>A0A918TNH2_9BACT</name>
<evidence type="ECO:0000259" key="8">
    <source>
        <dbReference type="Pfam" id="PF00884"/>
    </source>
</evidence>
<keyword evidence="4 7" id="KW-0732">Signal</keyword>
<feature type="domain" description="Sulfatase N-terminal" evidence="8">
    <location>
        <begin position="24"/>
        <end position="388"/>
    </location>
</feature>
<dbReference type="Pfam" id="PF00884">
    <property type="entry name" value="Sulfatase"/>
    <property type="match status" value="1"/>
</dbReference>
<dbReference type="InterPro" id="IPR024607">
    <property type="entry name" value="Sulfatase_CS"/>
</dbReference>
<reference evidence="9" key="1">
    <citation type="journal article" date="2014" name="Int. J. Syst. Evol. Microbiol.">
        <title>Complete genome sequence of Corynebacterium casei LMG S-19264T (=DSM 44701T), isolated from a smear-ripened cheese.</title>
        <authorList>
            <consortium name="US DOE Joint Genome Institute (JGI-PGF)"/>
            <person name="Walter F."/>
            <person name="Albersmeier A."/>
            <person name="Kalinowski J."/>
            <person name="Ruckert C."/>
        </authorList>
    </citation>
    <scope>NUCLEOTIDE SEQUENCE</scope>
    <source>
        <strain evidence="9">KCTC 12988</strain>
    </source>
</reference>
<dbReference type="Gene3D" id="3.40.720.10">
    <property type="entry name" value="Alkaline Phosphatase, subunit A"/>
    <property type="match status" value="1"/>
</dbReference>
<dbReference type="PANTHER" id="PTHR45953:SF1">
    <property type="entry name" value="IDURONATE 2-SULFATASE"/>
    <property type="match status" value="1"/>
</dbReference>
<evidence type="ECO:0000313" key="10">
    <source>
        <dbReference type="Proteomes" id="UP000644507"/>
    </source>
</evidence>
<organism evidence="9 10">
    <name type="scientific">Roseibacillus persicicus</name>
    <dbReference type="NCBI Taxonomy" id="454148"/>
    <lineage>
        <taxon>Bacteria</taxon>
        <taxon>Pseudomonadati</taxon>
        <taxon>Verrucomicrobiota</taxon>
        <taxon>Verrucomicrobiia</taxon>
        <taxon>Verrucomicrobiales</taxon>
        <taxon>Verrucomicrobiaceae</taxon>
        <taxon>Roseibacillus</taxon>
    </lineage>
</organism>
<evidence type="ECO:0000256" key="7">
    <source>
        <dbReference type="SAM" id="SignalP"/>
    </source>
</evidence>
<feature type="chain" id="PRO_5037792842" evidence="7">
    <location>
        <begin position="19"/>
        <end position="490"/>
    </location>
</feature>
<accession>A0A918TNH2</accession>
<comment type="cofactor">
    <cofactor evidence="1">
        <name>Ca(2+)</name>
        <dbReference type="ChEBI" id="CHEBI:29108"/>
    </cofactor>
</comment>
<sequence length="490" mass="55304">MNRPLILLLSLLSLLPLAGEAEKPNVLLVLVDDLKPTLGCYGDEWAITPGIDRLADRGMRFELAYCNQAVCAPSRFNLMLGSLSTSTGLYGLGTNLRDRFPDAVTLPQHFKRKGGYETVSVGKVFHVGHGNLGDPSSFDRVYKDKVVEYLLPESRDSDISREEVFFELSHLSQDEQTEYLKEKKIGKGAAIEIAEVPDNAYADGRTADKTIELLESYQDSDQPFFLCAGFARPHLPFSAPKKYYDLHPIEKFTLSAVRSAPEGSPHYALRNKGIEVFNYFPCEERYEEEEFQRELIRAYYACTSYVSAQIGRVLETLEKTGLAKNTYVVLWGDHGWHLGTHNRFSKHDNFEQPTRIPLLIAGPGINPGTTKQLASTIDIFPTLADLTNLPPPEGPQPIDGLSLKPVLHKPDLRVRDHITHCFPKQKLGWAIRTERYRLVRWGNPKGESFDYELYDYQKDPIEKINIADQHPHIVAEIAKKFSLYPSPVGP</sequence>
<evidence type="ECO:0000256" key="5">
    <source>
        <dbReference type="ARBA" id="ARBA00022801"/>
    </source>
</evidence>
<dbReference type="InterPro" id="IPR017850">
    <property type="entry name" value="Alkaline_phosphatase_core_sf"/>
</dbReference>
<proteinExistence type="inferred from homology"/>
<reference evidence="9" key="2">
    <citation type="submission" date="2020-09" db="EMBL/GenBank/DDBJ databases">
        <authorList>
            <person name="Sun Q."/>
            <person name="Kim S."/>
        </authorList>
    </citation>
    <scope>NUCLEOTIDE SEQUENCE</scope>
    <source>
        <strain evidence="9">KCTC 12988</strain>
    </source>
</reference>
<evidence type="ECO:0000313" key="9">
    <source>
        <dbReference type="EMBL" id="GHC52785.1"/>
    </source>
</evidence>
<protein>
    <submittedName>
        <fullName evidence="9">Iduronate-2-sulfatase</fullName>
    </submittedName>
</protein>